<sequence length="253" mass="27980">MARSFTVVIVLLTVVCHLLMSTIAATNAENGWVDAHATFYGGRKGQETMQGACGYGSLFEQSYGLATTALSTALFHNGTTRGACYEIICVNAPQSCIKGARPIRVTATNWCPPNYRDGSWCNPPRKHFDLSLPIFLKIAKYKAGIVPVKYRRVMCPKKSGVKFQLAGNPYFLMVTVFNVGRVGVVVEVKVKGSKTGWIKMTRNWAQVWDTNTVLTGQSLSFLVATSDGKRLKFNNIAPSNWQFNQTYDGKINF</sequence>
<dbReference type="eggNOG" id="ENOG502QQNJ">
    <property type="taxonomic scope" value="Eukaryota"/>
</dbReference>
<evidence type="ECO:0000256" key="6">
    <source>
        <dbReference type="ARBA" id="ARBA00023316"/>
    </source>
</evidence>
<dbReference type="InterPro" id="IPR009009">
    <property type="entry name" value="RlpA-like_DPBB"/>
</dbReference>
<evidence type="ECO:0000313" key="10">
    <source>
        <dbReference type="EnsemblPlants" id="Bo2g012620.1"/>
    </source>
</evidence>
<dbReference type="GO" id="GO:0009664">
    <property type="term" value="P:plant-type cell wall organization"/>
    <property type="evidence" value="ECO:0007669"/>
    <property type="project" value="InterPro"/>
</dbReference>
<dbReference type="SMART" id="SM00837">
    <property type="entry name" value="DPBB_1"/>
    <property type="match status" value="1"/>
</dbReference>
<name>A0A0D3AJ79_BRAOL</name>
<keyword evidence="6 7" id="KW-0961">Cell wall biogenesis/degradation</keyword>
<dbReference type="OMA" id="GQVWDTN"/>
<dbReference type="GeneID" id="106326316"/>
<dbReference type="Proteomes" id="UP000032141">
    <property type="component" value="Chromosome C2"/>
</dbReference>
<dbReference type="AlphaFoldDB" id="A0A0D3AJ79"/>
<dbReference type="Pfam" id="PF03330">
    <property type="entry name" value="DPBB_1"/>
    <property type="match status" value="1"/>
</dbReference>
<evidence type="ECO:0000259" key="8">
    <source>
        <dbReference type="PROSITE" id="PS50842"/>
    </source>
</evidence>
<comment type="function">
    <text evidence="7">Causes loosening and extension of plant cell walls by disrupting non-covalent bonding between cellulose microfibrils and matrix glucans. No enzymatic activity has been found.</text>
</comment>
<evidence type="ECO:0000256" key="1">
    <source>
        <dbReference type="ARBA" id="ARBA00005392"/>
    </source>
</evidence>
<feature type="domain" description="Expansin-like CBD" evidence="9">
    <location>
        <begin position="170"/>
        <end position="249"/>
    </location>
</feature>
<dbReference type="Gene3D" id="2.40.40.10">
    <property type="entry name" value="RlpA-like domain"/>
    <property type="match status" value="1"/>
</dbReference>
<dbReference type="GO" id="GO:0005576">
    <property type="term" value="C:extracellular region"/>
    <property type="evidence" value="ECO:0007669"/>
    <property type="project" value="InterPro"/>
</dbReference>
<reference evidence="10" key="2">
    <citation type="submission" date="2015-03" db="UniProtKB">
        <authorList>
            <consortium name="EnsemblPlants"/>
        </authorList>
    </citation>
    <scope>IDENTIFICATION</scope>
</reference>
<feature type="domain" description="Expansin-like EG45" evidence="8">
    <location>
        <begin position="50"/>
        <end position="160"/>
    </location>
</feature>
<dbReference type="HOGENOM" id="CLU_027462_0_1_1"/>
<accession>A0A0D3AJ79</accession>
<comment type="subcellular location">
    <subcellularLocation>
        <location evidence="7">Secreted</location>
        <location evidence="7">Cell wall</location>
    </subcellularLocation>
    <subcellularLocation>
        <location evidence="7">Membrane</location>
        <topology evidence="7">Peripheral membrane protein</topology>
    </subcellularLocation>
</comment>
<dbReference type="InterPro" id="IPR007117">
    <property type="entry name" value="Expansin_CBD"/>
</dbReference>
<dbReference type="SUPFAM" id="SSF50685">
    <property type="entry name" value="Barwin-like endoglucanases"/>
    <property type="match status" value="1"/>
</dbReference>
<dbReference type="Gene3D" id="2.60.40.760">
    <property type="entry name" value="Expansin, cellulose-binding-like domain"/>
    <property type="match status" value="1"/>
</dbReference>
<evidence type="ECO:0000256" key="4">
    <source>
        <dbReference type="ARBA" id="ARBA00022729"/>
    </source>
</evidence>
<proteinExistence type="inferred from homology"/>
<dbReference type="InterPro" id="IPR036749">
    <property type="entry name" value="Expansin_CBD_sf"/>
</dbReference>
<dbReference type="SUPFAM" id="SSF49590">
    <property type="entry name" value="PHL pollen allergen"/>
    <property type="match status" value="1"/>
</dbReference>
<protein>
    <recommendedName>
        <fullName evidence="7">Expansin</fullName>
    </recommendedName>
</protein>
<keyword evidence="3 7" id="KW-0964">Secreted</keyword>
<dbReference type="Gramene" id="Bo2g012620.1">
    <property type="protein sequence ID" value="Bo2g012620.1"/>
    <property type="gene ID" value="Bo2g012620"/>
</dbReference>
<dbReference type="PANTHER" id="PTHR31867">
    <property type="entry name" value="EXPANSIN-A15"/>
    <property type="match status" value="1"/>
</dbReference>
<dbReference type="PRINTS" id="PR01225">
    <property type="entry name" value="EXPANSNFAMLY"/>
</dbReference>
<dbReference type="InterPro" id="IPR002963">
    <property type="entry name" value="Expansin"/>
</dbReference>
<dbReference type="OrthoDB" id="5823761at2759"/>
<keyword evidence="5" id="KW-0472">Membrane</keyword>
<dbReference type="GO" id="GO:0016020">
    <property type="term" value="C:membrane"/>
    <property type="evidence" value="ECO:0007669"/>
    <property type="project" value="UniProtKB-SubCell"/>
</dbReference>
<dbReference type="Pfam" id="PF01357">
    <property type="entry name" value="Expansin_C"/>
    <property type="match status" value="1"/>
</dbReference>
<dbReference type="GO" id="GO:0009653">
    <property type="term" value="P:anatomical structure morphogenesis"/>
    <property type="evidence" value="ECO:0007669"/>
    <property type="project" value="UniProtKB-ARBA"/>
</dbReference>
<evidence type="ECO:0000256" key="3">
    <source>
        <dbReference type="ARBA" id="ARBA00022525"/>
    </source>
</evidence>
<dbReference type="PRINTS" id="PR01226">
    <property type="entry name" value="EXPANSIN"/>
</dbReference>
<evidence type="ECO:0000256" key="5">
    <source>
        <dbReference type="ARBA" id="ARBA00023136"/>
    </source>
</evidence>
<evidence type="ECO:0000259" key="9">
    <source>
        <dbReference type="PROSITE" id="PS50843"/>
    </source>
</evidence>
<organism evidence="10 11">
    <name type="scientific">Brassica oleracea var. oleracea</name>
    <dbReference type="NCBI Taxonomy" id="109376"/>
    <lineage>
        <taxon>Eukaryota</taxon>
        <taxon>Viridiplantae</taxon>
        <taxon>Streptophyta</taxon>
        <taxon>Embryophyta</taxon>
        <taxon>Tracheophyta</taxon>
        <taxon>Spermatophyta</taxon>
        <taxon>Magnoliopsida</taxon>
        <taxon>eudicotyledons</taxon>
        <taxon>Gunneridae</taxon>
        <taxon>Pentapetalae</taxon>
        <taxon>rosids</taxon>
        <taxon>malvids</taxon>
        <taxon>Brassicales</taxon>
        <taxon>Brassicaceae</taxon>
        <taxon>Brassiceae</taxon>
        <taxon>Brassica</taxon>
    </lineage>
</organism>
<dbReference type="KEGG" id="boe:106326316"/>
<keyword evidence="11" id="KW-1185">Reference proteome</keyword>
<dbReference type="SMR" id="A0A0D3AJ79"/>
<evidence type="ECO:0000256" key="2">
    <source>
        <dbReference type="ARBA" id="ARBA00022512"/>
    </source>
</evidence>
<feature type="signal peptide" evidence="7">
    <location>
        <begin position="1"/>
        <end position="24"/>
    </location>
</feature>
<dbReference type="EnsemblPlants" id="Bo2g012620.1">
    <property type="protein sequence ID" value="Bo2g012620.1"/>
    <property type="gene ID" value="Bo2g012620"/>
</dbReference>
<dbReference type="InterPro" id="IPR036908">
    <property type="entry name" value="RlpA-like_sf"/>
</dbReference>
<evidence type="ECO:0000256" key="7">
    <source>
        <dbReference type="RuleBase" id="RU365023"/>
    </source>
</evidence>
<dbReference type="InterPro" id="IPR007118">
    <property type="entry name" value="Expan_Lol_pI"/>
</dbReference>
<dbReference type="RefSeq" id="XP_013619779.1">
    <property type="nucleotide sequence ID" value="XM_013764325.1"/>
</dbReference>
<dbReference type="CDD" id="cd22274">
    <property type="entry name" value="DPBB_EXPA_N"/>
    <property type="match status" value="1"/>
</dbReference>
<reference evidence="10 11" key="1">
    <citation type="journal article" date="2014" name="Genome Biol.">
        <title>Transcriptome and methylome profiling reveals relics of genome dominance in the mesopolyploid Brassica oleracea.</title>
        <authorList>
            <person name="Parkin I.A."/>
            <person name="Koh C."/>
            <person name="Tang H."/>
            <person name="Robinson S.J."/>
            <person name="Kagale S."/>
            <person name="Clarke W.E."/>
            <person name="Town C.D."/>
            <person name="Nixon J."/>
            <person name="Krishnakumar V."/>
            <person name="Bidwell S.L."/>
            <person name="Denoeud F."/>
            <person name="Belcram H."/>
            <person name="Links M.G."/>
            <person name="Just J."/>
            <person name="Clarke C."/>
            <person name="Bender T."/>
            <person name="Huebert T."/>
            <person name="Mason A.S."/>
            <person name="Pires J.C."/>
            <person name="Barker G."/>
            <person name="Moore J."/>
            <person name="Walley P.G."/>
            <person name="Manoli S."/>
            <person name="Batley J."/>
            <person name="Edwards D."/>
            <person name="Nelson M.N."/>
            <person name="Wang X."/>
            <person name="Paterson A.H."/>
            <person name="King G."/>
            <person name="Bancroft I."/>
            <person name="Chalhoub B."/>
            <person name="Sharpe A.G."/>
        </authorList>
    </citation>
    <scope>NUCLEOTIDE SEQUENCE</scope>
    <source>
        <strain evidence="10 11">cv. TO1000</strain>
    </source>
</reference>
<comment type="similarity">
    <text evidence="1 7">Belongs to the expansin family. Expansin A subfamily.</text>
</comment>
<dbReference type="InterPro" id="IPR007112">
    <property type="entry name" value="Expansin/allergen_DPBB_dom"/>
</dbReference>
<keyword evidence="4 7" id="KW-0732">Signal</keyword>
<feature type="chain" id="PRO_5015218297" description="Expansin" evidence="7">
    <location>
        <begin position="25"/>
        <end position="253"/>
    </location>
</feature>
<dbReference type="PROSITE" id="PS50842">
    <property type="entry name" value="EXPANSIN_EG45"/>
    <property type="match status" value="1"/>
</dbReference>
<evidence type="ECO:0000313" key="11">
    <source>
        <dbReference type="Proteomes" id="UP000032141"/>
    </source>
</evidence>
<dbReference type="PROSITE" id="PS50843">
    <property type="entry name" value="EXPANSIN_CBD"/>
    <property type="match status" value="1"/>
</dbReference>
<keyword evidence="2 7" id="KW-0134">Cell wall</keyword>